<dbReference type="SUPFAM" id="SSF49899">
    <property type="entry name" value="Concanavalin A-like lectins/glucanases"/>
    <property type="match status" value="1"/>
</dbReference>
<dbReference type="AlphaFoldDB" id="F1Z8H5"/>
<accession>F1Z8H5</accession>
<dbReference type="Gene3D" id="2.60.120.200">
    <property type="match status" value="1"/>
</dbReference>
<feature type="chain" id="PRO_5003272508" evidence="2">
    <location>
        <begin position="26"/>
        <end position="278"/>
    </location>
</feature>
<gene>
    <name evidence="4" type="ORF">Y88_1112</name>
</gene>
<feature type="domain" description="GH16" evidence="3">
    <location>
        <begin position="22"/>
        <end position="274"/>
    </location>
</feature>
<evidence type="ECO:0000313" key="4">
    <source>
        <dbReference type="EMBL" id="EGD59050.1"/>
    </source>
</evidence>
<dbReference type="PANTHER" id="PTHR10963">
    <property type="entry name" value="GLYCOSYL HYDROLASE-RELATED"/>
    <property type="match status" value="1"/>
</dbReference>
<dbReference type="GO" id="GO:0004553">
    <property type="term" value="F:hydrolase activity, hydrolyzing O-glycosyl compounds"/>
    <property type="evidence" value="ECO:0007669"/>
    <property type="project" value="InterPro"/>
</dbReference>
<dbReference type="Proteomes" id="UP000004728">
    <property type="component" value="Unassembled WGS sequence"/>
</dbReference>
<dbReference type="PANTHER" id="PTHR10963:SF55">
    <property type="entry name" value="GLYCOSIDE HYDROLASE FAMILY 16 PROTEIN"/>
    <property type="match status" value="1"/>
</dbReference>
<keyword evidence="2" id="KW-0732">Signal</keyword>
<evidence type="ECO:0000256" key="2">
    <source>
        <dbReference type="SAM" id="SignalP"/>
    </source>
</evidence>
<dbReference type="Pfam" id="PF00722">
    <property type="entry name" value="Glyco_hydro_16"/>
    <property type="match status" value="1"/>
</dbReference>
<dbReference type="OrthoDB" id="9809583at2"/>
<dbReference type="GO" id="GO:0005975">
    <property type="term" value="P:carbohydrate metabolic process"/>
    <property type="evidence" value="ECO:0007669"/>
    <property type="project" value="InterPro"/>
</dbReference>
<protein>
    <submittedName>
        <fullName evidence="4">Glycoside hydrolase family protein</fullName>
    </submittedName>
</protein>
<dbReference type="STRING" id="983920.Y88_1112"/>
<dbReference type="CDD" id="cd08023">
    <property type="entry name" value="GH16_laminarinase_like"/>
    <property type="match status" value="1"/>
</dbReference>
<comment type="caution">
    <text evidence="4">The sequence shown here is derived from an EMBL/GenBank/DDBJ whole genome shotgun (WGS) entry which is preliminary data.</text>
</comment>
<keyword evidence="4" id="KW-0378">Hydrolase</keyword>
<reference evidence="4 5" key="1">
    <citation type="journal article" date="2012" name="J. Bacteriol.">
        <title>Draft Genome Sequence of Novosphingobium nitrogenifigens Y88T.</title>
        <authorList>
            <person name="Strabala T.J."/>
            <person name="Macdonald L."/>
            <person name="Liu V."/>
            <person name="Smit A.M."/>
        </authorList>
    </citation>
    <scope>NUCLEOTIDE SEQUENCE [LARGE SCALE GENOMIC DNA]</scope>
    <source>
        <strain evidence="4 5">DSM 19370</strain>
    </source>
</reference>
<keyword evidence="5" id="KW-1185">Reference proteome</keyword>
<evidence type="ECO:0000313" key="5">
    <source>
        <dbReference type="Proteomes" id="UP000004728"/>
    </source>
</evidence>
<proteinExistence type="inferred from homology"/>
<organism evidence="4 5">
    <name type="scientific">Novosphingobium nitrogenifigens DSM 19370</name>
    <dbReference type="NCBI Taxonomy" id="983920"/>
    <lineage>
        <taxon>Bacteria</taxon>
        <taxon>Pseudomonadati</taxon>
        <taxon>Pseudomonadota</taxon>
        <taxon>Alphaproteobacteria</taxon>
        <taxon>Sphingomonadales</taxon>
        <taxon>Sphingomonadaceae</taxon>
        <taxon>Novosphingobium</taxon>
    </lineage>
</organism>
<dbReference type="eggNOG" id="COG2273">
    <property type="taxonomic scope" value="Bacteria"/>
</dbReference>
<feature type="signal peptide" evidence="2">
    <location>
        <begin position="1"/>
        <end position="25"/>
    </location>
</feature>
<name>F1Z8H5_9SPHN</name>
<dbReference type="PROSITE" id="PS51762">
    <property type="entry name" value="GH16_2"/>
    <property type="match status" value="1"/>
</dbReference>
<dbReference type="InterPro" id="IPR050546">
    <property type="entry name" value="Glycosyl_Hydrlase_16"/>
</dbReference>
<dbReference type="HOGENOM" id="CLU_019533_0_2_5"/>
<sequence length="278" mass="30695">MSVKWNALRPLVVAGLFVVALPAASARPDPAALDMCGMAPSFFEDFADFRVASRDLRGVNWTAHTPWNGDFGDARFADPGPGGPFSVSGGTLHITARKGRDGRWQSGLIAAADGTGRGHGVRYGYFEARMRMPAGPGTWPAFWLGAQRPASDKRPSLELDVIEYYGKFTDGYHVSYHLWTGNKATESHTGSIITVPRESLVREFHDYGLKITPRTIGYYFDRRLVWQTATPKEHVYDMYPIVNLALGSGYPIDQTPDPSVLDVKYVHVFRLDTAAHCG</sequence>
<dbReference type="EMBL" id="AEWJ01000037">
    <property type="protein sequence ID" value="EGD59050.1"/>
    <property type="molecule type" value="Genomic_DNA"/>
</dbReference>
<evidence type="ECO:0000259" key="3">
    <source>
        <dbReference type="PROSITE" id="PS51762"/>
    </source>
</evidence>
<dbReference type="InParanoid" id="F1Z8H5"/>
<dbReference type="InterPro" id="IPR013320">
    <property type="entry name" value="ConA-like_dom_sf"/>
</dbReference>
<evidence type="ECO:0000256" key="1">
    <source>
        <dbReference type="ARBA" id="ARBA00006865"/>
    </source>
</evidence>
<dbReference type="InterPro" id="IPR000757">
    <property type="entry name" value="Beta-glucanase-like"/>
</dbReference>
<comment type="similarity">
    <text evidence="1">Belongs to the glycosyl hydrolase 16 family.</text>
</comment>